<evidence type="ECO:0008006" key="8">
    <source>
        <dbReference type="Google" id="ProtNLM"/>
    </source>
</evidence>
<dbReference type="GO" id="GO:0004671">
    <property type="term" value="F:protein C-terminal S-isoprenylcysteine carboxyl O-methyltransferase activity"/>
    <property type="evidence" value="ECO:0007669"/>
    <property type="project" value="InterPro"/>
</dbReference>
<gene>
    <name evidence="6" type="ORF">GS18_0209175</name>
</gene>
<feature type="transmembrane region" description="Helical" evidence="5">
    <location>
        <begin position="40"/>
        <end position="62"/>
    </location>
</feature>
<dbReference type="RefSeq" id="WP_029566012.1">
    <property type="nucleotide sequence ID" value="NZ_JNVC02000004.1"/>
</dbReference>
<reference evidence="6 7" key="1">
    <citation type="journal article" date="2005" name="Int. J. Syst. Evol. Microbiol.">
        <title>Bacillus cibi sp. nov., isolated from jeotgal, a traditional Korean fermented seafood.</title>
        <authorList>
            <person name="Yoon J.H."/>
            <person name="Lee C.H."/>
            <person name="Oh T.K."/>
        </authorList>
    </citation>
    <scope>NUCLEOTIDE SEQUENCE [LARGE SCALE GENOMIC DNA]</scope>
    <source>
        <strain evidence="6 7">DSM 16189</strain>
    </source>
</reference>
<dbReference type="STRING" id="246786.GS18_0209175"/>
<evidence type="ECO:0000256" key="5">
    <source>
        <dbReference type="SAM" id="Phobius"/>
    </source>
</evidence>
<comment type="subcellular location">
    <subcellularLocation>
        <location evidence="1">Membrane</location>
        <topology evidence="1">Multi-pass membrane protein</topology>
    </subcellularLocation>
</comment>
<evidence type="ECO:0000256" key="1">
    <source>
        <dbReference type="ARBA" id="ARBA00004141"/>
    </source>
</evidence>
<feature type="transmembrane region" description="Helical" evidence="5">
    <location>
        <begin position="69"/>
        <end position="87"/>
    </location>
</feature>
<comment type="caution">
    <text evidence="6">The sequence shown here is derived from an EMBL/GenBank/DDBJ whole genome shotgun (WGS) entry which is preliminary data.</text>
</comment>
<dbReference type="InterPro" id="IPR052527">
    <property type="entry name" value="Metal_cation-efflux_comp"/>
</dbReference>
<evidence type="ECO:0000256" key="2">
    <source>
        <dbReference type="ARBA" id="ARBA00022692"/>
    </source>
</evidence>
<sequence>MIFAFFLTIIILQRLSELVLAKRNEKRLLNLGGQEHGKRHYPWIVALHSLFLLSFLLEVLLFDKQLSPLWMVILPIIVFTQIIRYWAVFSLGPYWNTKIIIVPDLEVVAKGPYKYMRHPNYLVVAVEILFLPILFQAYATAVTFTLLNAVILSIRIPAEERALAEHTADYDETFSWKKRFVPRKGEE</sequence>
<protein>
    <recommendedName>
        <fullName evidence="8">Isoprenylcysteine carboxyl methyltransferase</fullName>
    </recommendedName>
</protein>
<dbReference type="AlphaFoldDB" id="A0A084H068"/>
<dbReference type="PANTHER" id="PTHR43847:SF1">
    <property type="entry name" value="BLL3993 PROTEIN"/>
    <property type="match status" value="1"/>
</dbReference>
<dbReference type="PANTHER" id="PTHR43847">
    <property type="entry name" value="BLL3993 PROTEIN"/>
    <property type="match status" value="1"/>
</dbReference>
<organism evidence="6 7">
    <name type="scientific">Metabacillus indicus</name>
    <name type="common">Bacillus indicus</name>
    <dbReference type="NCBI Taxonomy" id="246786"/>
    <lineage>
        <taxon>Bacteria</taxon>
        <taxon>Bacillati</taxon>
        <taxon>Bacillota</taxon>
        <taxon>Bacilli</taxon>
        <taxon>Bacillales</taxon>
        <taxon>Bacillaceae</taxon>
        <taxon>Metabacillus</taxon>
    </lineage>
</organism>
<evidence type="ECO:0000256" key="4">
    <source>
        <dbReference type="ARBA" id="ARBA00023136"/>
    </source>
</evidence>
<evidence type="ECO:0000313" key="6">
    <source>
        <dbReference type="EMBL" id="KEZ52980.1"/>
    </source>
</evidence>
<dbReference type="Proteomes" id="UP000028549">
    <property type="component" value="Unassembled WGS sequence"/>
</dbReference>
<proteinExistence type="predicted"/>
<evidence type="ECO:0000313" key="7">
    <source>
        <dbReference type="Proteomes" id="UP000028549"/>
    </source>
</evidence>
<dbReference type="Gene3D" id="1.20.120.1630">
    <property type="match status" value="1"/>
</dbReference>
<feature type="transmembrane region" description="Helical" evidence="5">
    <location>
        <begin position="121"/>
        <end position="151"/>
    </location>
</feature>
<keyword evidence="4 5" id="KW-0472">Membrane</keyword>
<name>A0A084H068_METID</name>
<dbReference type="InterPro" id="IPR007269">
    <property type="entry name" value="ICMT_MeTrfase"/>
</dbReference>
<keyword evidence="7" id="KW-1185">Reference proteome</keyword>
<dbReference type="OrthoDB" id="7203053at2"/>
<evidence type="ECO:0000256" key="3">
    <source>
        <dbReference type="ARBA" id="ARBA00022989"/>
    </source>
</evidence>
<keyword evidence="3 5" id="KW-1133">Transmembrane helix</keyword>
<dbReference type="EMBL" id="JNVC02000004">
    <property type="protein sequence ID" value="KEZ52980.1"/>
    <property type="molecule type" value="Genomic_DNA"/>
</dbReference>
<dbReference type="Pfam" id="PF04140">
    <property type="entry name" value="ICMT"/>
    <property type="match status" value="1"/>
</dbReference>
<accession>A0A084H068</accession>
<keyword evidence="2 5" id="KW-0812">Transmembrane</keyword>
<dbReference type="GO" id="GO:0016020">
    <property type="term" value="C:membrane"/>
    <property type="evidence" value="ECO:0007669"/>
    <property type="project" value="UniProtKB-SubCell"/>
</dbReference>